<dbReference type="CDD" id="cd00082">
    <property type="entry name" value="HisKA"/>
    <property type="match status" value="1"/>
</dbReference>
<dbReference type="eggNOG" id="COG2205">
    <property type="taxonomic scope" value="Bacteria"/>
</dbReference>
<dbReference type="InterPro" id="IPR036097">
    <property type="entry name" value="HisK_dim/P_sf"/>
</dbReference>
<dbReference type="Gene3D" id="1.10.287.130">
    <property type="match status" value="1"/>
</dbReference>
<sequence length="237" mass="26156">MCERLKELDELKLDVISHISHELRTPLTAIKEASSMFLEGIFVAKQEKQHELMTIVKEECERLINSVNKILDISCMEAKMMEYHFSESSLLSVVQKSVLKLAPIALSKGVNLELKPTDDLFLVKMDGERISQVLENLLGNALKFTPNGGAVTVCVSSRNGKKNSVEIAVSDSGNGILKENLENIFDKFKRIDSGKETVRGTGLGLSIAKYIIDAHGGNIWAQSEPGKGSTFFFTLPV</sequence>
<keyword evidence="3" id="KW-0597">Phosphoprotein</keyword>
<evidence type="ECO:0000256" key="4">
    <source>
        <dbReference type="ARBA" id="ARBA00022679"/>
    </source>
</evidence>
<dbReference type="Gene3D" id="3.30.565.10">
    <property type="entry name" value="Histidine kinase-like ATPase, C-terminal domain"/>
    <property type="match status" value="1"/>
</dbReference>
<reference evidence="7 8" key="1">
    <citation type="submission" date="2014-10" db="EMBL/GenBank/DDBJ databases">
        <title>Draft genome of anammox bacterium scalindua brodae, obtained using differential coverage binning of sequence data from two enrichment reactors.</title>
        <authorList>
            <person name="Speth D.R."/>
            <person name="Russ L."/>
            <person name="Kartal B."/>
            <person name="Op den Camp H.J."/>
            <person name="Dutilh B.E."/>
            <person name="Jetten M.S."/>
        </authorList>
    </citation>
    <scope>NUCLEOTIDE SEQUENCE [LARGE SCALE GENOMIC DNA]</scope>
    <source>
        <strain evidence="7">RU1</strain>
    </source>
</reference>
<dbReference type="Pfam" id="PF02518">
    <property type="entry name" value="HATPase_c"/>
    <property type="match status" value="1"/>
</dbReference>
<evidence type="ECO:0000313" key="8">
    <source>
        <dbReference type="Proteomes" id="UP000030652"/>
    </source>
</evidence>
<evidence type="ECO:0000256" key="5">
    <source>
        <dbReference type="ARBA" id="ARBA00022777"/>
    </source>
</evidence>
<comment type="caution">
    <text evidence="7">The sequence shown here is derived from an EMBL/GenBank/DDBJ whole genome shotgun (WGS) entry which is preliminary data.</text>
</comment>
<dbReference type="InterPro" id="IPR036890">
    <property type="entry name" value="HATPase_C_sf"/>
</dbReference>
<keyword evidence="4" id="KW-0808">Transferase</keyword>
<protein>
    <recommendedName>
        <fullName evidence="2">histidine kinase</fullName>
        <ecNumber evidence="2">2.7.13.3</ecNumber>
    </recommendedName>
</protein>
<dbReference type="InterPro" id="IPR003594">
    <property type="entry name" value="HATPase_dom"/>
</dbReference>
<dbReference type="AlphaFoldDB" id="A0A0B0EJJ7"/>
<dbReference type="EMBL" id="JRYO01000144">
    <property type="protein sequence ID" value="KHE92211.1"/>
    <property type="molecule type" value="Genomic_DNA"/>
</dbReference>
<evidence type="ECO:0000313" key="7">
    <source>
        <dbReference type="EMBL" id="KHE92211.1"/>
    </source>
</evidence>
<dbReference type="SMART" id="SM00387">
    <property type="entry name" value="HATPase_c"/>
    <property type="match status" value="1"/>
</dbReference>
<dbReference type="PRINTS" id="PR00344">
    <property type="entry name" value="BCTRLSENSOR"/>
</dbReference>
<dbReference type="GO" id="GO:0005886">
    <property type="term" value="C:plasma membrane"/>
    <property type="evidence" value="ECO:0007669"/>
    <property type="project" value="TreeGrafter"/>
</dbReference>
<dbReference type="SMART" id="SM00388">
    <property type="entry name" value="HisKA"/>
    <property type="match status" value="1"/>
</dbReference>
<accession>A0A0B0EJJ7</accession>
<feature type="domain" description="Histidine kinase" evidence="6">
    <location>
        <begin position="18"/>
        <end position="237"/>
    </location>
</feature>
<evidence type="ECO:0000256" key="1">
    <source>
        <dbReference type="ARBA" id="ARBA00000085"/>
    </source>
</evidence>
<dbReference type="FunFam" id="3.30.565.10:FF:000006">
    <property type="entry name" value="Sensor histidine kinase WalK"/>
    <property type="match status" value="1"/>
</dbReference>
<proteinExistence type="predicted"/>
<dbReference type="InterPro" id="IPR004358">
    <property type="entry name" value="Sig_transdc_His_kin-like_C"/>
</dbReference>
<dbReference type="EC" id="2.7.13.3" evidence="2"/>
<comment type="catalytic activity">
    <reaction evidence="1">
        <text>ATP + protein L-histidine = ADP + protein N-phospho-L-histidine.</text>
        <dbReference type="EC" id="2.7.13.3"/>
    </reaction>
</comment>
<dbReference type="SUPFAM" id="SSF55874">
    <property type="entry name" value="ATPase domain of HSP90 chaperone/DNA topoisomerase II/histidine kinase"/>
    <property type="match status" value="1"/>
</dbReference>
<dbReference type="PATRIC" id="fig|237368.3.peg.2193"/>
<evidence type="ECO:0000256" key="2">
    <source>
        <dbReference type="ARBA" id="ARBA00012438"/>
    </source>
</evidence>
<dbReference type="PANTHER" id="PTHR43047">
    <property type="entry name" value="TWO-COMPONENT HISTIDINE PROTEIN KINASE"/>
    <property type="match status" value="1"/>
</dbReference>
<dbReference type="PROSITE" id="PS50109">
    <property type="entry name" value="HIS_KIN"/>
    <property type="match status" value="1"/>
</dbReference>
<gene>
    <name evidence="7" type="ORF">SCABRO_02031</name>
</gene>
<dbReference type="PANTHER" id="PTHR43047:SF72">
    <property type="entry name" value="OSMOSENSING HISTIDINE PROTEIN KINASE SLN1"/>
    <property type="match status" value="1"/>
</dbReference>
<dbReference type="GO" id="GO:0000155">
    <property type="term" value="F:phosphorelay sensor kinase activity"/>
    <property type="evidence" value="ECO:0007669"/>
    <property type="project" value="InterPro"/>
</dbReference>
<organism evidence="7 8">
    <name type="scientific">Candidatus Scalindua brodae</name>
    <dbReference type="NCBI Taxonomy" id="237368"/>
    <lineage>
        <taxon>Bacteria</taxon>
        <taxon>Pseudomonadati</taxon>
        <taxon>Planctomycetota</taxon>
        <taxon>Candidatus Brocadiia</taxon>
        <taxon>Candidatus Brocadiales</taxon>
        <taxon>Candidatus Scalinduaceae</taxon>
        <taxon>Candidatus Scalindua</taxon>
    </lineage>
</organism>
<dbReference type="Proteomes" id="UP000030652">
    <property type="component" value="Unassembled WGS sequence"/>
</dbReference>
<dbReference type="Pfam" id="PF00512">
    <property type="entry name" value="HisKA"/>
    <property type="match status" value="1"/>
</dbReference>
<evidence type="ECO:0000259" key="6">
    <source>
        <dbReference type="PROSITE" id="PS50109"/>
    </source>
</evidence>
<dbReference type="InterPro" id="IPR005467">
    <property type="entry name" value="His_kinase_dom"/>
</dbReference>
<keyword evidence="5 7" id="KW-0418">Kinase</keyword>
<dbReference type="InterPro" id="IPR003661">
    <property type="entry name" value="HisK_dim/P_dom"/>
</dbReference>
<name>A0A0B0EJJ7_9BACT</name>
<evidence type="ECO:0000256" key="3">
    <source>
        <dbReference type="ARBA" id="ARBA00022553"/>
    </source>
</evidence>
<dbReference type="SUPFAM" id="SSF47384">
    <property type="entry name" value="Homodimeric domain of signal transducing histidine kinase"/>
    <property type="match status" value="1"/>
</dbReference>
<dbReference type="GO" id="GO:0009927">
    <property type="term" value="F:histidine phosphotransfer kinase activity"/>
    <property type="evidence" value="ECO:0007669"/>
    <property type="project" value="TreeGrafter"/>
</dbReference>